<proteinExistence type="predicted"/>
<name>A0A1T5LTR5_9FIRM</name>
<organism evidence="4 5">
    <name type="scientific">Maledivibacter halophilus</name>
    <dbReference type="NCBI Taxonomy" id="36842"/>
    <lineage>
        <taxon>Bacteria</taxon>
        <taxon>Bacillati</taxon>
        <taxon>Bacillota</taxon>
        <taxon>Clostridia</taxon>
        <taxon>Peptostreptococcales</taxon>
        <taxon>Caminicellaceae</taxon>
        <taxon>Maledivibacter</taxon>
    </lineage>
</organism>
<dbReference type="SUPFAM" id="SSF52218">
    <property type="entry name" value="Flavoproteins"/>
    <property type="match status" value="1"/>
</dbReference>
<evidence type="ECO:0000259" key="3">
    <source>
        <dbReference type="Pfam" id="PF03358"/>
    </source>
</evidence>
<dbReference type="InterPro" id="IPR029039">
    <property type="entry name" value="Flavoprotein-like_sf"/>
</dbReference>
<dbReference type="GO" id="GO:0016491">
    <property type="term" value="F:oxidoreductase activity"/>
    <property type="evidence" value="ECO:0007669"/>
    <property type="project" value="InterPro"/>
</dbReference>
<dbReference type="AlphaFoldDB" id="A0A1T5LTR5"/>
<dbReference type="InterPro" id="IPR005025">
    <property type="entry name" value="FMN_Rdtase-like_dom"/>
</dbReference>
<dbReference type="OrthoDB" id="9805976at2"/>
<evidence type="ECO:0000313" key="4">
    <source>
        <dbReference type="EMBL" id="SKC79382.1"/>
    </source>
</evidence>
<gene>
    <name evidence="4" type="ORF">SAMN02194393_03295</name>
</gene>
<keyword evidence="5" id="KW-1185">Reference proteome</keyword>
<evidence type="ECO:0000256" key="2">
    <source>
        <dbReference type="ARBA" id="ARBA00022643"/>
    </source>
</evidence>
<evidence type="ECO:0000313" key="5">
    <source>
        <dbReference type="Proteomes" id="UP000190285"/>
    </source>
</evidence>
<keyword evidence="1" id="KW-0285">Flavoprotein</keyword>
<reference evidence="4 5" key="1">
    <citation type="submission" date="2017-02" db="EMBL/GenBank/DDBJ databases">
        <authorList>
            <person name="Peterson S.W."/>
        </authorList>
    </citation>
    <scope>NUCLEOTIDE SEQUENCE [LARGE SCALE GENOMIC DNA]</scope>
    <source>
        <strain evidence="4 5">M1</strain>
    </source>
</reference>
<sequence>MKVLALLGSPRAGKNTDTLLDEVLRGIKKCDSEINKYQLSKLEIKQCIGCYRCGNTGECIYDDDMKKLYSEFNKADVIILASPLYFNSVSSISKLMIDRCHALWASKFICKKPIIDINKSRKGIFISTAGAKQGKDGFIGAIKVVELFFKAANTEFTEELLIDNTDKISMVNEREILKRAYNIGQKLCE</sequence>
<dbReference type="PANTHER" id="PTHR43278:SF2">
    <property type="entry name" value="IRON-SULFUR FLAVOPROTEIN"/>
    <property type="match status" value="1"/>
</dbReference>
<dbReference type="PANTHER" id="PTHR43278">
    <property type="entry name" value="NAD(P)H-DEPENDENT FMN-CONTAINING OXIDOREDUCTASE YWQN-RELATED"/>
    <property type="match status" value="1"/>
</dbReference>
<feature type="domain" description="NADPH-dependent FMN reductase-like" evidence="3">
    <location>
        <begin position="1"/>
        <end position="133"/>
    </location>
</feature>
<evidence type="ECO:0000256" key="1">
    <source>
        <dbReference type="ARBA" id="ARBA00022630"/>
    </source>
</evidence>
<protein>
    <submittedName>
        <fullName evidence="4">Multimeric flavodoxin WrbA</fullName>
    </submittedName>
</protein>
<keyword evidence="2" id="KW-0288">FMN</keyword>
<accession>A0A1T5LTR5</accession>
<dbReference type="STRING" id="36842.SAMN02194393_03295"/>
<dbReference type="Proteomes" id="UP000190285">
    <property type="component" value="Unassembled WGS sequence"/>
</dbReference>
<dbReference type="Gene3D" id="3.40.50.360">
    <property type="match status" value="1"/>
</dbReference>
<dbReference type="InterPro" id="IPR051796">
    <property type="entry name" value="ISF_SsuE-like"/>
</dbReference>
<dbReference type="EMBL" id="FUZT01000008">
    <property type="protein sequence ID" value="SKC79382.1"/>
    <property type="molecule type" value="Genomic_DNA"/>
</dbReference>
<dbReference type="Pfam" id="PF03358">
    <property type="entry name" value="FMN_red"/>
    <property type="match status" value="1"/>
</dbReference>
<dbReference type="RefSeq" id="WP_079493085.1">
    <property type="nucleotide sequence ID" value="NZ_FUZT01000008.1"/>
</dbReference>